<proteinExistence type="predicted"/>
<feature type="transmembrane region" description="Helical" evidence="1">
    <location>
        <begin position="64"/>
        <end position="85"/>
    </location>
</feature>
<reference evidence="2 3" key="1">
    <citation type="submission" date="2024-10" db="EMBL/GenBank/DDBJ databases">
        <title>The Natural Products Discovery Center: Release of the First 8490 Sequenced Strains for Exploring Actinobacteria Biosynthetic Diversity.</title>
        <authorList>
            <person name="Kalkreuter E."/>
            <person name="Kautsar S.A."/>
            <person name="Yang D."/>
            <person name="Bader C.D."/>
            <person name="Teijaro C.N."/>
            <person name="Fluegel L."/>
            <person name="Davis C.M."/>
            <person name="Simpson J.R."/>
            <person name="Lauterbach L."/>
            <person name="Steele A.D."/>
            <person name="Gui C."/>
            <person name="Meng S."/>
            <person name="Li G."/>
            <person name="Viehrig K."/>
            <person name="Ye F."/>
            <person name="Su P."/>
            <person name="Kiefer A.F."/>
            <person name="Nichols A."/>
            <person name="Cepeda A.J."/>
            <person name="Yan W."/>
            <person name="Fan B."/>
            <person name="Jiang Y."/>
            <person name="Adhikari A."/>
            <person name="Zheng C.-J."/>
            <person name="Schuster L."/>
            <person name="Cowan T.M."/>
            <person name="Smanski M.J."/>
            <person name="Chevrette M.G."/>
            <person name="De Carvalho L.P.S."/>
            <person name="Shen B."/>
        </authorList>
    </citation>
    <scope>NUCLEOTIDE SEQUENCE [LARGE SCALE GENOMIC DNA]</scope>
    <source>
        <strain evidence="2 3">NPDC053346</strain>
    </source>
</reference>
<evidence type="ECO:0000313" key="3">
    <source>
        <dbReference type="Proteomes" id="UP001614391"/>
    </source>
</evidence>
<keyword evidence="1" id="KW-0472">Membrane</keyword>
<dbReference type="Proteomes" id="UP001614391">
    <property type="component" value="Unassembled WGS sequence"/>
</dbReference>
<gene>
    <name evidence="2" type="ORF">ACIGW0_31485</name>
</gene>
<dbReference type="EMBL" id="JBITYT010000023">
    <property type="protein sequence ID" value="MFI9123864.1"/>
    <property type="molecule type" value="Genomic_DNA"/>
</dbReference>
<evidence type="ECO:0000313" key="2">
    <source>
        <dbReference type="EMBL" id="MFI9123864.1"/>
    </source>
</evidence>
<sequence>MIDKLTPYRLRRAEKREEDWKDRERLARTEFIGWLGFGILSPLEAWLLMLVIGALHGLTAGVPAIGYGTALLLTLGVDLAAWWLGRFRRTK</sequence>
<evidence type="ECO:0000256" key="1">
    <source>
        <dbReference type="SAM" id="Phobius"/>
    </source>
</evidence>
<dbReference type="RefSeq" id="WP_399621675.1">
    <property type="nucleotide sequence ID" value="NZ_JBITYT010000023.1"/>
</dbReference>
<comment type="caution">
    <text evidence="2">The sequence shown here is derived from an EMBL/GenBank/DDBJ whole genome shotgun (WGS) entry which is preliminary data.</text>
</comment>
<protein>
    <submittedName>
        <fullName evidence="2">Uncharacterized protein</fullName>
    </submittedName>
</protein>
<organism evidence="2 3">
    <name type="scientific">Streptomyces bikiniensis</name>
    <dbReference type="NCBI Taxonomy" id="1896"/>
    <lineage>
        <taxon>Bacteria</taxon>
        <taxon>Bacillati</taxon>
        <taxon>Actinomycetota</taxon>
        <taxon>Actinomycetes</taxon>
        <taxon>Kitasatosporales</taxon>
        <taxon>Streptomycetaceae</taxon>
        <taxon>Streptomyces</taxon>
    </lineage>
</organism>
<keyword evidence="3" id="KW-1185">Reference proteome</keyword>
<accession>A0ABW8D1Y3</accession>
<feature type="transmembrane region" description="Helical" evidence="1">
    <location>
        <begin position="31"/>
        <end position="58"/>
    </location>
</feature>
<keyword evidence="1" id="KW-1133">Transmembrane helix</keyword>
<name>A0ABW8D1Y3_STRBI</name>
<keyword evidence="1" id="KW-0812">Transmembrane</keyword>